<feature type="compositionally biased region" description="Polar residues" evidence="1">
    <location>
        <begin position="27"/>
        <end position="40"/>
    </location>
</feature>
<evidence type="ECO:0000313" key="2">
    <source>
        <dbReference type="EMBL" id="KAF2603003.1"/>
    </source>
</evidence>
<dbReference type="EMBL" id="QGKY02000094">
    <property type="protein sequence ID" value="KAF2603003.1"/>
    <property type="molecule type" value="Genomic_DNA"/>
</dbReference>
<reference evidence="2" key="1">
    <citation type="submission" date="2019-12" db="EMBL/GenBank/DDBJ databases">
        <title>Genome sequencing and annotation of Brassica cretica.</title>
        <authorList>
            <person name="Studholme D.J."/>
            <person name="Sarris P.F."/>
        </authorList>
    </citation>
    <scope>NUCLEOTIDE SEQUENCE</scope>
    <source>
        <strain evidence="2">PFS-102/07</strain>
        <tissue evidence="2">Leaf</tissue>
    </source>
</reference>
<protein>
    <submittedName>
        <fullName evidence="2">Uncharacterized protein</fullName>
    </submittedName>
</protein>
<name>A0A8S9LBU0_BRACR</name>
<evidence type="ECO:0000256" key="1">
    <source>
        <dbReference type="SAM" id="MobiDB-lite"/>
    </source>
</evidence>
<accession>A0A8S9LBU0</accession>
<comment type="caution">
    <text evidence="2">The sequence shown here is derived from an EMBL/GenBank/DDBJ whole genome shotgun (WGS) entry which is preliminary data.</text>
</comment>
<sequence length="233" mass="25530">MGATYDTRSRQNEGRTTSCSGVRHPLRTNTPSTSLENGSDQDGARSAARAQKEEMKLVFGAMSRSGVRHPLRAQPLVDNFQEVGRPWGARLGIMHFSFLFALHKSLSGVGVSIGVLGVACKNLGSKREWKVLFERVERPTTPAPDETKPARPLAPGFGTRSEPTPRRQLMRVGATKKERRLQSARKKKKSGATIGSEVHNPRAKRRNEADIWSDVPQRGEAPALEAERPGGAT</sequence>
<feature type="compositionally biased region" description="Basic residues" evidence="1">
    <location>
        <begin position="177"/>
        <end position="190"/>
    </location>
</feature>
<gene>
    <name evidence="2" type="ORF">F2Q70_00025009</name>
</gene>
<feature type="region of interest" description="Disordered" evidence="1">
    <location>
        <begin position="1"/>
        <end position="51"/>
    </location>
</feature>
<dbReference type="AlphaFoldDB" id="A0A8S9LBU0"/>
<organism evidence="2">
    <name type="scientific">Brassica cretica</name>
    <name type="common">Mustard</name>
    <dbReference type="NCBI Taxonomy" id="69181"/>
    <lineage>
        <taxon>Eukaryota</taxon>
        <taxon>Viridiplantae</taxon>
        <taxon>Streptophyta</taxon>
        <taxon>Embryophyta</taxon>
        <taxon>Tracheophyta</taxon>
        <taxon>Spermatophyta</taxon>
        <taxon>Magnoliopsida</taxon>
        <taxon>eudicotyledons</taxon>
        <taxon>Gunneridae</taxon>
        <taxon>Pentapetalae</taxon>
        <taxon>rosids</taxon>
        <taxon>malvids</taxon>
        <taxon>Brassicales</taxon>
        <taxon>Brassicaceae</taxon>
        <taxon>Brassiceae</taxon>
        <taxon>Brassica</taxon>
    </lineage>
</organism>
<feature type="region of interest" description="Disordered" evidence="1">
    <location>
        <begin position="139"/>
        <end position="233"/>
    </location>
</feature>
<proteinExistence type="predicted"/>